<reference evidence="2 3" key="1">
    <citation type="submission" date="2016-07" db="EMBL/GenBank/DDBJ databases">
        <title>Draft genome of the white-rot fungus Obba rivulosa 3A-2.</title>
        <authorList>
            <consortium name="DOE Joint Genome Institute"/>
            <person name="Miettinen O."/>
            <person name="Riley R."/>
            <person name="Acob R."/>
            <person name="Barry K."/>
            <person name="Cullen D."/>
            <person name="De Vries R."/>
            <person name="Hainaut M."/>
            <person name="Hatakka A."/>
            <person name="Henrissat B."/>
            <person name="Hilden K."/>
            <person name="Kuo R."/>
            <person name="Labutti K."/>
            <person name="Lipzen A."/>
            <person name="Makela M.R."/>
            <person name="Sandor L."/>
            <person name="Spatafora J.W."/>
            <person name="Grigoriev I.V."/>
            <person name="Hibbett D.S."/>
        </authorList>
    </citation>
    <scope>NUCLEOTIDE SEQUENCE [LARGE SCALE GENOMIC DNA]</scope>
    <source>
        <strain evidence="2 3">3A-2</strain>
    </source>
</reference>
<keyword evidence="3" id="KW-1185">Reference proteome</keyword>
<keyword evidence="1" id="KW-0812">Transmembrane</keyword>
<organism evidence="2 3">
    <name type="scientific">Obba rivulosa</name>
    <dbReference type="NCBI Taxonomy" id="1052685"/>
    <lineage>
        <taxon>Eukaryota</taxon>
        <taxon>Fungi</taxon>
        <taxon>Dikarya</taxon>
        <taxon>Basidiomycota</taxon>
        <taxon>Agaricomycotina</taxon>
        <taxon>Agaricomycetes</taxon>
        <taxon>Polyporales</taxon>
        <taxon>Gelatoporiaceae</taxon>
        <taxon>Obba</taxon>
    </lineage>
</organism>
<protein>
    <submittedName>
        <fullName evidence="2">Uncharacterized protein</fullName>
    </submittedName>
</protein>
<dbReference type="SUPFAM" id="SSF53098">
    <property type="entry name" value="Ribonuclease H-like"/>
    <property type="match status" value="1"/>
</dbReference>
<dbReference type="EMBL" id="KV722397">
    <property type="protein sequence ID" value="OCH90835.1"/>
    <property type="molecule type" value="Genomic_DNA"/>
</dbReference>
<dbReference type="InterPro" id="IPR012337">
    <property type="entry name" value="RNaseH-like_sf"/>
</dbReference>
<dbReference type="AlphaFoldDB" id="A0A8E2DJW6"/>
<accession>A0A8E2DJW6</accession>
<feature type="transmembrane region" description="Helical" evidence="1">
    <location>
        <begin position="123"/>
        <end position="145"/>
    </location>
</feature>
<keyword evidence="1" id="KW-1133">Transmembrane helix</keyword>
<proteinExistence type="predicted"/>
<sequence>MLIRDASTRWGGIHAMIEHGLLQKKVVNSWVNEREEELEHLVLSPAEWDLLKQLGDILSTFMKVTSIMLLLKTPTLSWVLPMYEQIKSVLKETIKTTLNENLRNAAFAGLAKLMTYYAKARKCYFTILATSTWDQLFCSVLYAVLTTLN</sequence>
<keyword evidence="1" id="KW-0472">Membrane</keyword>
<evidence type="ECO:0000313" key="2">
    <source>
        <dbReference type="EMBL" id="OCH90835.1"/>
    </source>
</evidence>
<name>A0A8E2DJW6_9APHY</name>
<dbReference type="Proteomes" id="UP000250043">
    <property type="component" value="Unassembled WGS sequence"/>
</dbReference>
<gene>
    <name evidence="2" type="ORF">OBBRIDRAFT_730002</name>
</gene>
<evidence type="ECO:0000256" key="1">
    <source>
        <dbReference type="SAM" id="Phobius"/>
    </source>
</evidence>
<dbReference type="OrthoDB" id="3264316at2759"/>
<evidence type="ECO:0000313" key="3">
    <source>
        <dbReference type="Proteomes" id="UP000250043"/>
    </source>
</evidence>